<feature type="signal peptide" evidence="1">
    <location>
        <begin position="1"/>
        <end position="21"/>
    </location>
</feature>
<sequence length="112" mass="12296">ELSCREELLTLLLSLLPLVWKIPVREEKIPDIGQSEVLPNNLRQNLSDLLNAILKIRISLDGKAFMAGVKTEMLASGEHPEECFLGSASMGGVKTILTGFANILTESNPCYK</sequence>
<dbReference type="Proteomes" id="UP000727407">
    <property type="component" value="Unassembled WGS sequence"/>
</dbReference>
<gene>
    <name evidence="2" type="primary">lyst</name>
    <name evidence="2" type="ORF">DAT39_011483</name>
</gene>
<evidence type="ECO:0000313" key="2">
    <source>
        <dbReference type="EMBL" id="KAF5898808.1"/>
    </source>
</evidence>
<keyword evidence="1" id="KW-0732">Signal</keyword>
<proteinExistence type="predicted"/>
<feature type="non-terminal residue" evidence="2">
    <location>
        <position position="112"/>
    </location>
</feature>
<organism evidence="2 3">
    <name type="scientific">Clarias magur</name>
    <name type="common">Asian catfish</name>
    <name type="synonym">Macropteronotus magur</name>
    <dbReference type="NCBI Taxonomy" id="1594786"/>
    <lineage>
        <taxon>Eukaryota</taxon>
        <taxon>Metazoa</taxon>
        <taxon>Chordata</taxon>
        <taxon>Craniata</taxon>
        <taxon>Vertebrata</taxon>
        <taxon>Euteleostomi</taxon>
        <taxon>Actinopterygii</taxon>
        <taxon>Neopterygii</taxon>
        <taxon>Teleostei</taxon>
        <taxon>Ostariophysi</taxon>
        <taxon>Siluriformes</taxon>
        <taxon>Clariidae</taxon>
        <taxon>Clarias</taxon>
    </lineage>
</organism>
<dbReference type="AlphaFoldDB" id="A0A8J4U138"/>
<comment type="caution">
    <text evidence="2">The sequence shown here is derived from an EMBL/GenBank/DDBJ whole genome shotgun (WGS) entry which is preliminary data.</text>
</comment>
<name>A0A8J4U138_CLAMG</name>
<dbReference type="EMBL" id="QNUK01000187">
    <property type="protein sequence ID" value="KAF5898808.1"/>
    <property type="molecule type" value="Genomic_DNA"/>
</dbReference>
<evidence type="ECO:0000313" key="3">
    <source>
        <dbReference type="Proteomes" id="UP000727407"/>
    </source>
</evidence>
<reference evidence="2" key="1">
    <citation type="submission" date="2020-07" db="EMBL/GenBank/DDBJ databases">
        <title>Clarias magur genome sequencing, assembly and annotation.</title>
        <authorList>
            <person name="Kushwaha B."/>
            <person name="Kumar R."/>
            <person name="Das P."/>
            <person name="Joshi C.G."/>
            <person name="Kumar D."/>
            <person name="Nagpure N.S."/>
            <person name="Pandey M."/>
            <person name="Agarwal S."/>
            <person name="Srivastava S."/>
            <person name="Singh M."/>
            <person name="Sahoo L."/>
            <person name="Jayasankar P."/>
            <person name="Meher P.K."/>
            <person name="Koringa P.G."/>
            <person name="Iquebal M.A."/>
            <person name="Das S.P."/>
            <person name="Bit A."/>
            <person name="Patnaik S."/>
            <person name="Patel N."/>
            <person name="Shah T.M."/>
            <person name="Hinsu A."/>
            <person name="Jena J.K."/>
        </authorList>
    </citation>
    <scope>NUCLEOTIDE SEQUENCE</scope>
    <source>
        <strain evidence="2">CIFAMagur01</strain>
        <tissue evidence="2">Testis</tissue>
    </source>
</reference>
<evidence type="ECO:0000256" key="1">
    <source>
        <dbReference type="SAM" id="SignalP"/>
    </source>
</evidence>
<keyword evidence="3" id="KW-1185">Reference proteome</keyword>
<accession>A0A8J4U138</accession>
<protein>
    <submittedName>
        <fullName evidence="2">Lysosomal-trafficking regulator isoform X1</fullName>
    </submittedName>
</protein>
<feature type="non-terminal residue" evidence="2">
    <location>
        <position position="1"/>
    </location>
</feature>
<feature type="chain" id="PRO_5035311973" evidence="1">
    <location>
        <begin position="22"/>
        <end position="112"/>
    </location>
</feature>